<dbReference type="FunFam" id="3.30.830.10:FF:000021">
    <property type="entry name" value="Cytochrome b-c1 complex subunit 2"/>
    <property type="match status" value="1"/>
</dbReference>
<evidence type="ECO:0000313" key="6">
    <source>
        <dbReference type="EnsemblMetazoa" id="CJA00520.1"/>
    </source>
</evidence>
<dbReference type="GO" id="GO:0032880">
    <property type="term" value="P:regulation of protein localization"/>
    <property type="evidence" value="ECO:0007669"/>
    <property type="project" value="TreeGrafter"/>
</dbReference>
<keyword evidence="2" id="KW-0809">Transit peptide</keyword>
<dbReference type="SUPFAM" id="SSF63411">
    <property type="entry name" value="LuxS/MPP-like metallohydrolase"/>
    <property type="match status" value="1"/>
</dbReference>
<dbReference type="InterPro" id="IPR053015">
    <property type="entry name" value="PH_domain-containing_M2"/>
</dbReference>
<dbReference type="InterPro" id="IPR001849">
    <property type="entry name" value="PH_domain"/>
</dbReference>
<evidence type="ECO:0000256" key="1">
    <source>
        <dbReference type="ARBA" id="ARBA00004173"/>
    </source>
</evidence>
<organism evidence="6 7">
    <name type="scientific">Caenorhabditis japonica</name>
    <dbReference type="NCBI Taxonomy" id="281687"/>
    <lineage>
        <taxon>Eukaryota</taxon>
        <taxon>Metazoa</taxon>
        <taxon>Ecdysozoa</taxon>
        <taxon>Nematoda</taxon>
        <taxon>Chromadorea</taxon>
        <taxon>Rhabditida</taxon>
        <taxon>Rhabditina</taxon>
        <taxon>Rhabditomorpha</taxon>
        <taxon>Rhabditoidea</taxon>
        <taxon>Rhabditidae</taxon>
        <taxon>Peloderinae</taxon>
        <taxon>Caenorhabditis</taxon>
    </lineage>
</organism>
<sequence>MLSRNLKSVRGIHKSSSVLKSNQTVTKLENGLTVATIEDNKPVSQLVLAFKAGSRFENSNQAGLTHTIRNFVGRDTQQYFGSSIVWTSAAIGAVLKSFTTRDVFGVALTLPRDQISAGLSILGQAAAVPGFKPWEVEDVYPTMRADNAFRTQFDFVIDGIHKAAYRNSGLANTIFSPCSKIGSISSDALTQFANKHFVSGNAVIFATNAKHEDVELYGKNYSPIRNGSAVTAPKNTYKILRETEIVGADSLNGRRLFNSIDTFFSYGLLTADGTYWRCIRCFLPRVEQKMLVAECGNANDRFLSIGWLKTSFNKGTLHFMLLALNNPSNKAYLARFYHINACIRNSGLLEAITQYIEQLQPVQFAFYSTRQLRPEPAPAAVIDTASVQISSRAAARQRKLTEKEASSDTVPNILPKEIPSMLIDQDVLLDEIVRNRHNRLSTEMYEAQATNEDYVLAEPQTNSNNVEKLEDVMSKKMSCANMESMDTDGLEKILASVELEQEGQSTNNDLADGEYQMSQGDVLHFAIYVFEKSSEKIIESFKIIEGFYSDARKLRYFVMTNHNLYIFKYRVHSENPTQGKSTNISSNGFFIPLIRIPHDRVKSIKISIDNLAFMLEANELGFLHYVQNVEQDDQTCFSYSGSIASLESGAHMINSLINVVECSSRSLVTQTEIDDHIGYMCTLQPSIEKQLGRAVDVRAASLCFWYEQSCEDQKQGASEMSGYLFKTNVSNWMKSTNEAEQKFCLISGSSFLVFNDSSCTEECLSIDIPSSSLVTSGRVTFQLKGAQGNYAFECSSQEEFAKWKDSLASVIEKKDDQRFIAPCLAVVTESSIALVQEGEKFWTDGFIRLLNDLDAKQLKKVIIVPPKKKNSVSALRSPALCLVSEDGTLHYFFVRFEKELHRLAGVIQNTFDVVCETLDDDQVLELPDLEKNIQNTCCSVKDLWPN</sequence>
<reference evidence="7" key="1">
    <citation type="submission" date="2010-08" db="EMBL/GenBank/DDBJ databases">
        <authorList>
            <consortium name="Caenorhabditis japonica Sequencing Consortium"/>
            <person name="Wilson R.K."/>
        </authorList>
    </citation>
    <scope>NUCLEOTIDE SEQUENCE [LARGE SCALE GENOMIC DNA]</scope>
    <source>
        <strain evidence="7">DF5081</strain>
    </source>
</reference>
<dbReference type="PANTHER" id="PTHR46556:SF1">
    <property type="entry name" value="PLECKSTRIN HOMOLOGY DOMAIN-CONTAINING FAMILY M MEMBER 2"/>
    <property type="match status" value="1"/>
</dbReference>
<reference evidence="6" key="2">
    <citation type="submission" date="2022-06" db="UniProtKB">
        <authorList>
            <consortium name="EnsemblMetazoa"/>
        </authorList>
    </citation>
    <scope>IDENTIFICATION</scope>
    <source>
        <strain evidence="6">DF5081</strain>
    </source>
</reference>
<dbReference type="SUPFAM" id="SSF50729">
    <property type="entry name" value="PH domain-like"/>
    <property type="match status" value="1"/>
</dbReference>
<comment type="subcellular location">
    <subcellularLocation>
        <location evidence="1">Mitochondrion</location>
    </subcellularLocation>
</comment>
<keyword evidence="7" id="KW-1185">Reference proteome</keyword>
<name>A0A8R1HG98_CAEJA</name>
<protein>
    <recommendedName>
        <fullName evidence="8">PH domain-containing protein</fullName>
    </recommendedName>
</protein>
<dbReference type="Pfam" id="PF00675">
    <property type="entry name" value="Peptidase_M16"/>
    <property type="match status" value="1"/>
</dbReference>
<dbReference type="Gene3D" id="2.30.29.30">
    <property type="entry name" value="Pleckstrin-homology domain (PH domain)/Phosphotyrosine-binding domain (PTB)"/>
    <property type="match status" value="1"/>
</dbReference>
<dbReference type="GO" id="GO:0032418">
    <property type="term" value="P:lysosome localization"/>
    <property type="evidence" value="ECO:0007669"/>
    <property type="project" value="TreeGrafter"/>
</dbReference>
<dbReference type="GO" id="GO:0019894">
    <property type="term" value="F:kinesin binding"/>
    <property type="evidence" value="ECO:0007669"/>
    <property type="project" value="TreeGrafter"/>
</dbReference>
<dbReference type="InterPro" id="IPR004012">
    <property type="entry name" value="Run_dom"/>
</dbReference>
<evidence type="ECO:0000259" key="5">
    <source>
        <dbReference type="PROSITE" id="PS50826"/>
    </source>
</evidence>
<keyword evidence="3" id="KW-0496">Mitochondrion</keyword>
<evidence type="ECO:0000259" key="4">
    <source>
        <dbReference type="PROSITE" id="PS50003"/>
    </source>
</evidence>
<dbReference type="InterPro" id="IPR011765">
    <property type="entry name" value="Pept_M16_N"/>
</dbReference>
<proteinExistence type="predicted"/>
<feature type="domain" description="RUN" evidence="5">
    <location>
        <begin position="247"/>
        <end position="371"/>
    </location>
</feature>
<accession>A0A8R1HG98</accession>
<dbReference type="SMART" id="SM00233">
    <property type="entry name" value="PH"/>
    <property type="match status" value="1"/>
</dbReference>
<dbReference type="InterPro" id="IPR011249">
    <property type="entry name" value="Metalloenz_LuxS/M16"/>
</dbReference>
<dbReference type="GO" id="GO:0007030">
    <property type="term" value="P:Golgi organization"/>
    <property type="evidence" value="ECO:0007669"/>
    <property type="project" value="TreeGrafter"/>
</dbReference>
<dbReference type="Gene3D" id="3.30.830.10">
    <property type="entry name" value="Metalloenzyme, LuxS/M16 peptidase-like"/>
    <property type="match status" value="1"/>
</dbReference>
<dbReference type="GO" id="GO:0005739">
    <property type="term" value="C:mitochondrion"/>
    <property type="evidence" value="ECO:0007669"/>
    <property type="project" value="UniProtKB-SubCell"/>
</dbReference>
<dbReference type="PROSITE" id="PS50003">
    <property type="entry name" value="PH_DOMAIN"/>
    <property type="match status" value="1"/>
</dbReference>
<dbReference type="PANTHER" id="PTHR46556">
    <property type="entry name" value="PLECKSTRIN HOMOLOGY DOMAIN-CONTAINING FAMILY M MEMBER 2"/>
    <property type="match status" value="1"/>
</dbReference>
<dbReference type="PROSITE" id="PS50826">
    <property type="entry name" value="RUN"/>
    <property type="match status" value="1"/>
</dbReference>
<evidence type="ECO:0008006" key="8">
    <source>
        <dbReference type="Google" id="ProtNLM"/>
    </source>
</evidence>
<dbReference type="EnsemblMetazoa" id="CJA00520.1">
    <property type="protein sequence ID" value="CJA00520.1"/>
    <property type="gene ID" value="WBGene00119724"/>
</dbReference>
<feature type="domain" description="PH" evidence="4">
    <location>
        <begin position="717"/>
        <end position="812"/>
    </location>
</feature>
<evidence type="ECO:0000256" key="2">
    <source>
        <dbReference type="ARBA" id="ARBA00022946"/>
    </source>
</evidence>
<dbReference type="GO" id="GO:0010008">
    <property type="term" value="C:endosome membrane"/>
    <property type="evidence" value="ECO:0007669"/>
    <property type="project" value="TreeGrafter"/>
</dbReference>
<dbReference type="AlphaFoldDB" id="A0A8R1HG98"/>
<dbReference type="Proteomes" id="UP000005237">
    <property type="component" value="Unassembled WGS sequence"/>
</dbReference>
<evidence type="ECO:0000256" key="3">
    <source>
        <dbReference type="ARBA" id="ARBA00023128"/>
    </source>
</evidence>
<evidence type="ECO:0000313" key="7">
    <source>
        <dbReference type="Proteomes" id="UP000005237"/>
    </source>
</evidence>
<dbReference type="GO" id="GO:0046872">
    <property type="term" value="F:metal ion binding"/>
    <property type="evidence" value="ECO:0007669"/>
    <property type="project" value="InterPro"/>
</dbReference>
<dbReference type="InterPro" id="IPR011993">
    <property type="entry name" value="PH-like_dom_sf"/>
</dbReference>